<dbReference type="OrthoDB" id="6620093at2"/>
<dbReference type="GO" id="GO:0008194">
    <property type="term" value="F:UDP-glycosyltransferase activity"/>
    <property type="evidence" value="ECO:0007669"/>
    <property type="project" value="InterPro"/>
</dbReference>
<accession>A0A1C6RW35</accession>
<dbReference type="GO" id="GO:0016758">
    <property type="term" value="F:hexosyltransferase activity"/>
    <property type="evidence" value="ECO:0007669"/>
    <property type="project" value="InterPro"/>
</dbReference>
<organism evidence="4 5">
    <name type="scientific">Micromonospora pallida</name>
    <dbReference type="NCBI Taxonomy" id="145854"/>
    <lineage>
        <taxon>Bacteria</taxon>
        <taxon>Bacillati</taxon>
        <taxon>Actinomycetota</taxon>
        <taxon>Actinomycetes</taxon>
        <taxon>Micromonosporales</taxon>
        <taxon>Micromonosporaceae</taxon>
        <taxon>Micromonospora</taxon>
    </lineage>
</organism>
<keyword evidence="5" id="KW-1185">Reference proteome</keyword>
<feature type="domain" description="Erythromycin biosynthesis protein CIII-like C-terminal" evidence="3">
    <location>
        <begin position="266"/>
        <end position="368"/>
    </location>
</feature>
<dbReference type="CDD" id="cd03784">
    <property type="entry name" value="GT1_Gtf-like"/>
    <property type="match status" value="1"/>
</dbReference>
<dbReference type="STRING" id="145854.GA0074692_1169"/>
<dbReference type="FunFam" id="3.40.50.2000:FF:000072">
    <property type="entry name" value="Glycosyl transferase"/>
    <property type="match status" value="1"/>
</dbReference>
<sequence length="394" mass="42180">MTHLAFLIAPMHGHVNPTLPVARELVARGHRVTYWLTAQFRDAMVGTGAEFREIPSPPPDPRLPADTDPLVTLALIPARLAAAAVEVLPGVLDGVRDLGPDTVVVYDQLCVWGRLVAEVAGLPAAMLCTTYASNERFSFLTGPQARTIPRIPAAMEVFDGDLGRLADRYGTPRLPLPALFFHAEPVTVVFTTREFHPAADTFDDRYTFVGPTVTADPPRVADPAGDLVYVSLGTVFNDWPELLPICATAFDGGDWRVVLSTGGREVPPAPDHLTVLRHAPQVALLAEAAAFVTHGGMGSTMEALQQGVPLVVIPQTPEQAVTAERVVDLGLGVHLDRAATTPAALRAAVERVARAGGYRRQLARMRESVRGAGGARTAADALERRCRSRAEVTA</sequence>
<reference evidence="5" key="1">
    <citation type="submission" date="2016-06" db="EMBL/GenBank/DDBJ databases">
        <authorList>
            <person name="Varghese N."/>
            <person name="Submissions Spin"/>
        </authorList>
    </citation>
    <scope>NUCLEOTIDE SEQUENCE [LARGE SCALE GENOMIC DNA]</scope>
    <source>
        <strain evidence="5">DSM 43817</strain>
    </source>
</reference>
<name>A0A1C6RW35_9ACTN</name>
<dbReference type="GO" id="GO:0017000">
    <property type="term" value="P:antibiotic biosynthetic process"/>
    <property type="evidence" value="ECO:0007669"/>
    <property type="project" value="UniProtKB-ARBA"/>
</dbReference>
<dbReference type="Pfam" id="PF06722">
    <property type="entry name" value="EryCIII-like_C"/>
    <property type="match status" value="1"/>
</dbReference>
<dbReference type="NCBIfam" id="TIGR01426">
    <property type="entry name" value="MGT"/>
    <property type="match status" value="1"/>
</dbReference>
<dbReference type="InterPro" id="IPR006326">
    <property type="entry name" value="UDPGT_MGT-like"/>
</dbReference>
<evidence type="ECO:0000313" key="5">
    <source>
        <dbReference type="Proteomes" id="UP000198959"/>
    </source>
</evidence>
<dbReference type="AlphaFoldDB" id="A0A1C6RW35"/>
<comment type="similarity">
    <text evidence="1">Belongs to the UDP-glycosyltransferase family.</text>
</comment>
<dbReference type="SUPFAM" id="SSF53756">
    <property type="entry name" value="UDP-Glycosyltransferase/glycogen phosphorylase"/>
    <property type="match status" value="1"/>
</dbReference>
<dbReference type="PANTHER" id="PTHR48050">
    <property type="entry name" value="STEROL 3-BETA-GLUCOSYLTRANSFERASE"/>
    <property type="match status" value="1"/>
</dbReference>
<gene>
    <name evidence="4" type="ORF">GA0074692_1169</name>
</gene>
<dbReference type="InterPro" id="IPR002213">
    <property type="entry name" value="UDP_glucos_trans"/>
</dbReference>
<dbReference type="InterPro" id="IPR010610">
    <property type="entry name" value="EryCIII-like_C"/>
</dbReference>
<dbReference type="Gene3D" id="3.40.50.2000">
    <property type="entry name" value="Glycogen Phosphorylase B"/>
    <property type="match status" value="2"/>
</dbReference>
<evidence type="ECO:0000256" key="2">
    <source>
        <dbReference type="ARBA" id="ARBA00022679"/>
    </source>
</evidence>
<evidence type="ECO:0000259" key="3">
    <source>
        <dbReference type="Pfam" id="PF06722"/>
    </source>
</evidence>
<proteinExistence type="inferred from homology"/>
<protein>
    <submittedName>
        <fullName evidence="4">Glycosyltransferase, MGT family</fullName>
    </submittedName>
</protein>
<evidence type="ECO:0000313" key="4">
    <source>
        <dbReference type="EMBL" id="SCL21417.1"/>
    </source>
</evidence>
<keyword evidence="2 4" id="KW-0808">Transferase</keyword>
<evidence type="ECO:0000256" key="1">
    <source>
        <dbReference type="ARBA" id="ARBA00009995"/>
    </source>
</evidence>
<dbReference type="Proteomes" id="UP000198959">
    <property type="component" value="Unassembled WGS sequence"/>
</dbReference>
<dbReference type="EMBL" id="FMHW01000002">
    <property type="protein sequence ID" value="SCL21417.1"/>
    <property type="molecule type" value="Genomic_DNA"/>
</dbReference>
<dbReference type="InterPro" id="IPR050426">
    <property type="entry name" value="Glycosyltransferase_28"/>
</dbReference>
<dbReference type="PANTHER" id="PTHR48050:SF13">
    <property type="entry name" value="STEROL 3-BETA-GLUCOSYLTRANSFERASE UGT80A2"/>
    <property type="match status" value="1"/>
</dbReference>